<evidence type="ECO:0000313" key="4">
    <source>
        <dbReference type="EMBL" id="TFD62174.1"/>
    </source>
</evidence>
<proteinExistence type="inferred from homology"/>
<dbReference type="PANTHER" id="PTHR30466:SF11">
    <property type="entry name" value="FLAVIN-DEPENDENT MONOOXYGENASE, REDUCTASE SUBUNIT HSAB"/>
    <property type="match status" value="1"/>
</dbReference>
<dbReference type="OrthoDB" id="9792858at2"/>
<evidence type="ECO:0000256" key="2">
    <source>
        <dbReference type="ARBA" id="ARBA00023002"/>
    </source>
</evidence>
<dbReference type="EMBL" id="SOHJ01000003">
    <property type="protein sequence ID" value="TFD62174.1"/>
    <property type="molecule type" value="Genomic_DNA"/>
</dbReference>
<dbReference type="InterPro" id="IPR012349">
    <property type="entry name" value="Split_barrel_FMN-bd"/>
</dbReference>
<gene>
    <name evidence="4" type="ORF">E3T39_04035</name>
</gene>
<dbReference type="Pfam" id="PF01613">
    <property type="entry name" value="Flavin_Reduct"/>
    <property type="match status" value="1"/>
</dbReference>
<keyword evidence="5" id="KW-1185">Reference proteome</keyword>
<organism evidence="4 5">
    <name type="scientific">Cryobacterium suzukii</name>
    <dbReference type="NCBI Taxonomy" id="1259198"/>
    <lineage>
        <taxon>Bacteria</taxon>
        <taxon>Bacillati</taxon>
        <taxon>Actinomycetota</taxon>
        <taxon>Actinomycetes</taxon>
        <taxon>Micrococcales</taxon>
        <taxon>Microbacteriaceae</taxon>
        <taxon>Cryobacterium</taxon>
    </lineage>
</organism>
<sequence>MTTDAEVTLLDPQRLRHVFGHYPTGVVVAAAFYEGAPVGMAVGSFTSVSLDPPLIAFMPDKKSSSFPSIRAAGSFSINILGSDQEAACRAFAMRGGDKFAGLRWVPSEQTGSPILDGVIAWIDCTIESVISAGDHYIVLGRVQELSVMNKNSPLLFLQGGYGGFSAPSEGVA</sequence>
<dbReference type="PANTHER" id="PTHR30466">
    <property type="entry name" value="FLAVIN REDUCTASE"/>
    <property type="match status" value="1"/>
</dbReference>
<dbReference type="Gene3D" id="2.30.110.10">
    <property type="entry name" value="Electron Transport, Fmn-binding Protein, Chain A"/>
    <property type="match status" value="1"/>
</dbReference>
<dbReference type="GO" id="GO:0010181">
    <property type="term" value="F:FMN binding"/>
    <property type="evidence" value="ECO:0007669"/>
    <property type="project" value="InterPro"/>
</dbReference>
<comment type="similarity">
    <text evidence="1">Belongs to the non-flavoprotein flavin reductase family.</text>
</comment>
<dbReference type="RefSeq" id="WP_134513441.1">
    <property type="nucleotide sequence ID" value="NZ_SOHJ01000003.1"/>
</dbReference>
<dbReference type="SMART" id="SM00903">
    <property type="entry name" value="Flavin_Reduct"/>
    <property type="match status" value="1"/>
</dbReference>
<dbReference type="SUPFAM" id="SSF50475">
    <property type="entry name" value="FMN-binding split barrel"/>
    <property type="match status" value="1"/>
</dbReference>
<evidence type="ECO:0000256" key="1">
    <source>
        <dbReference type="ARBA" id="ARBA00008898"/>
    </source>
</evidence>
<dbReference type="GO" id="GO:0042602">
    <property type="term" value="F:riboflavin reductase (NADPH) activity"/>
    <property type="evidence" value="ECO:0007669"/>
    <property type="project" value="TreeGrafter"/>
</dbReference>
<dbReference type="InterPro" id="IPR050268">
    <property type="entry name" value="NADH-dep_flavin_reductase"/>
</dbReference>
<name>A0A4V3ISV9_9MICO</name>
<protein>
    <submittedName>
        <fullName evidence="4">Flavin reductase</fullName>
    </submittedName>
</protein>
<dbReference type="InterPro" id="IPR002563">
    <property type="entry name" value="Flavin_Rdtase-like_dom"/>
</dbReference>
<evidence type="ECO:0000259" key="3">
    <source>
        <dbReference type="SMART" id="SM00903"/>
    </source>
</evidence>
<keyword evidence="2" id="KW-0560">Oxidoreductase</keyword>
<comment type="caution">
    <text evidence="4">The sequence shown here is derived from an EMBL/GenBank/DDBJ whole genome shotgun (WGS) entry which is preliminary data.</text>
</comment>
<reference evidence="4 5" key="1">
    <citation type="submission" date="2019-03" db="EMBL/GenBank/DDBJ databases">
        <title>Genomics of glacier-inhabiting Cryobacterium strains.</title>
        <authorList>
            <person name="Liu Q."/>
            <person name="Xin Y.-H."/>
        </authorList>
    </citation>
    <scope>NUCLEOTIDE SEQUENCE [LARGE SCALE GENOMIC DNA]</scope>
    <source>
        <strain evidence="4 5">Sr39</strain>
    </source>
</reference>
<dbReference type="Proteomes" id="UP000298170">
    <property type="component" value="Unassembled WGS sequence"/>
</dbReference>
<accession>A0A4V3ISV9</accession>
<feature type="domain" description="Flavin reductase like" evidence="3">
    <location>
        <begin position="19"/>
        <end position="163"/>
    </location>
</feature>
<evidence type="ECO:0000313" key="5">
    <source>
        <dbReference type="Proteomes" id="UP000298170"/>
    </source>
</evidence>
<dbReference type="AlphaFoldDB" id="A0A4V3ISV9"/>